<evidence type="ECO:0000256" key="1">
    <source>
        <dbReference type="SAM" id="MobiDB-lite"/>
    </source>
</evidence>
<feature type="region of interest" description="Disordered" evidence="1">
    <location>
        <begin position="54"/>
        <end position="144"/>
    </location>
</feature>
<feature type="region of interest" description="Disordered" evidence="1">
    <location>
        <begin position="1"/>
        <end position="26"/>
    </location>
</feature>
<feature type="compositionally biased region" description="Basic residues" evidence="1">
    <location>
        <begin position="101"/>
        <end position="111"/>
    </location>
</feature>
<sequence>MSRESKTHSNASAKPVTSNKISSNYSLQKNASQILKKKLNLSSLSNKFNIFEKASVNQKFMNKSKKSDVKKSNWKKEKKENLNLSSRRSHKNSSSYSSKSSKNKVKVKGKDKKSSVASLKTANTSESSKRSKKKRTRQYSRQKD</sequence>
<accession>A0A1I8EAA6</accession>
<feature type="compositionally biased region" description="Basic residues" evidence="1">
    <location>
        <begin position="130"/>
        <end position="144"/>
    </location>
</feature>
<proteinExistence type="predicted"/>
<organism evidence="2">
    <name type="scientific">Wuchereria bancrofti</name>
    <dbReference type="NCBI Taxonomy" id="6293"/>
    <lineage>
        <taxon>Eukaryota</taxon>
        <taxon>Metazoa</taxon>
        <taxon>Ecdysozoa</taxon>
        <taxon>Nematoda</taxon>
        <taxon>Chromadorea</taxon>
        <taxon>Rhabditida</taxon>
        <taxon>Spirurina</taxon>
        <taxon>Spiruromorpha</taxon>
        <taxon>Filarioidea</taxon>
        <taxon>Onchocercidae</taxon>
        <taxon>Wuchereria</taxon>
    </lineage>
</organism>
<feature type="compositionally biased region" description="Basic and acidic residues" evidence="1">
    <location>
        <begin position="65"/>
        <end position="81"/>
    </location>
</feature>
<dbReference type="WBParaSite" id="maker-PairedContig_1180-snap-gene-0.8-mRNA-1">
    <property type="protein sequence ID" value="maker-PairedContig_1180-snap-gene-0.8-mRNA-1"/>
    <property type="gene ID" value="maker-PairedContig_1180-snap-gene-0.8"/>
</dbReference>
<dbReference type="AlphaFoldDB" id="A0A1I8EAA6"/>
<evidence type="ECO:0000313" key="2">
    <source>
        <dbReference type="WBParaSite" id="maker-PairedContig_1180-snap-gene-0.8-mRNA-1"/>
    </source>
</evidence>
<feature type="compositionally biased region" description="Polar residues" evidence="1">
    <location>
        <begin position="8"/>
        <end position="26"/>
    </location>
</feature>
<reference evidence="2" key="1">
    <citation type="submission" date="2016-11" db="UniProtKB">
        <authorList>
            <consortium name="WormBaseParasite"/>
        </authorList>
    </citation>
    <scope>IDENTIFICATION</scope>
    <source>
        <strain evidence="2">pt0022</strain>
    </source>
</reference>
<feature type="compositionally biased region" description="Low complexity" evidence="1">
    <location>
        <begin position="82"/>
        <end position="100"/>
    </location>
</feature>
<protein>
    <submittedName>
        <fullName evidence="2">Uncharacterized protein</fullName>
    </submittedName>
</protein>
<name>A0A1I8EAA6_WUCBA</name>